<comment type="subcellular location">
    <subcellularLocation>
        <location evidence="1">Secreted</location>
    </subcellularLocation>
</comment>
<evidence type="ECO:0000256" key="3">
    <source>
        <dbReference type="ARBA" id="ARBA00022525"/>
    </source>
</evidence>
<dbReference type="Pfam" id="PF12260">
    <property type="entry name" value="PIP49_C"/>
    <property type="match status" value="1"/>
</dbReference>
<dbReference type="InterPro" id="IPR022049">
    <property type="entry name" value="FAM69_kinase_dom"/>
</dbReference>
<feature type="domain" description="FAM69 protein-kinase" evidence="6">
    <location>
        <begin position="211"/>
        <end position="390"/>
    </location>
</feature>
<evidence type="ECO:0000256" key="5">
    <source>
        <dbReference type="SAM" id="SignalP"/>
    </source>
</evidence>
<dbReference type="eggNOG" id="ENOG502QRQX">
    <property type="taxonomic scope" value="Eukaryota"/>
</dbReference>
<dbReference type="OrthoDB" id="10035316at2759"/>
<organism evidence="7 8">
    <name type="scientific">Tupaia chinensis</name>
    <name type="common">Chinese tree shrew</name>
    <name type="synonym">Tupaia belangeri chinensis</name>
    <dbReference type="NCBI Taxonomy" id="246437"/>
    <lineage>
        <taxon>Eukaryota</taxon>
        <taxon>Metazoa</taxon>
        <taxon>Chordata</taxon>
        <taxon>Craniata</taxon>
        <taxon>Vertebrata</taxon>
        <taxon>Euteleostomi</taxon>
        <taxon>Mammalia</taxon>
        <taxon>Eutheria</taxon>
        <taxon>Euarchontoglires</taxon>
        <taxon>Scandentia</taxon>
        <taxon>Tupaiidae</taxon>
        <taxon>Tupaia</taxon>
    </lineage>
</organism>
<dbReference type="PANTHER" id="PTHR32073">
    <property type="entry name" value="GH11358P"/>
    <property type="match status" value="1"/>
</dbReference>
<evidence type="ECO:0000256" key="2">
    <source>
        <dbReference type="ARBA" id="ARBA00006338"/>
    </source>
</evidence>
<dbReference type="PANTHER" id="PTHR32073:SF8">
    <property type="entry name" value="DIVERGENT PROTEIN KINASE DOMAIN 2B"/>
    <property type="match status" value="1"/>
</dbReference>
<gene>
    <name evidence="7" type="ORF">TREES_T100018531</name>
</gene>
<evidence type="ECO:0000313" key="8">
    <source>
        <dbReference type="Proteomes" id="UP000011518"/>
    </source>
</evidence>
<evidence type="ECO:0000313" key="7">
    <source>
        <dbReference type="EMBL" id="ELW65805.1"/>
    </source>
</evidence>
<sequence>MESLLWPKAAMPHLGWLALLLWVSALSCSFSSPASPPPSLVPQVRTSYNFGRAFLGLDKCNACIGTSICKKFFKEEIRYDNWLTSHLGPPPEDLPFYSVNYSDDSKTWRPVEIFRLVSKYQHEISDRRICTSASAPKTCSIERVLRKTVRFQKWLQAKRLTPDLVQGLSSPLLRCPSQRLLDRVVRRYAEVADAGSIFMDHFTDRDKLRLLYTLAVNTHPILLQIFPGAEGWPLPKYLGSCGRLFLSTSTRPLQEFYGAPPDQAADLAYQLLSVLESLRSNDLNYFFYFTHVDAGVFGIFNNGHLFIRDASTLGIIDKQEGSQAAARAGENKDIFSCLVSGCQVQLPPCDSIPEKQSLVLVCQQLLPRLLQGKFPSPVQEEIDSTLAQCGEDTHPDSEVLGAGSRLKDILRPLRTCDPKFAYRYPDCKYNDKF</sequence>
<feature type="signal peptide" evidence="5">
    <location>
        <begin position="1"/>
        <end position="25"/>
    </location>
</feature>
<dbReference type="InParanoid" id="L9KS82"/>
<keyword evidence="3" id="KW-0964">Secreted</keyword>
<evidence type="ECO:0000256" key="1">
    <source>
        <dbReference type="ARBA" id="ARBA00004613"/>
    </source>
</evidence>
<dbReference type="AlphaFoldDB" id="L9KS82"/>
<evidence type="ECO:0000256" key="4">
    <source>
        <dbReference type="ARBA" id="ARBA00022729"/>
    </source>
</evidence>
<evidence type="ECO:0000259" key="6">
    <source>
        <dbReference type="Pfam" id="PF12260"/>
    </source>
</evidence>
<dbReference type="InterPro" id="IPR020519">
    <property type="entry name" value="DIPK2A/B"/>
</dbReference>
<dbReference type="KEGG" id="tup:102475064"/>
<accession>L9KS82</accession>
<name>L9KS82_TUPCH</name>
<proteinExistence type="inferred from homology"/>
<dbReference type="EMBL" id="KB320673">
    <property type="protein sequence ID" value="ELW65805.1"/>
    <property type="molecule type" value="Genomic_DNA"/>
</dbReference>
<dbReference type="Proteomes" id="UP000011518">
    <property type="component" value="Unassembled WGS sequence"/>
</dbReference>
<keyword evidence="4 5" id="KW-0732">Signal</keyword>
<feature type="chain" id="PRO_5003999703" description="FAM69 protein-kinase domain-containing protein" evidence="5">
    <location>
        <begin position="26"/>
        <end position="433"/>
    </location>
</feature>
<reference evidence="8" key="1">
    <citation type="submission" date="2012-07" db="EMBL/GenBank/DDBJ databases">
        <title>Genome of the Chinese tree shrew, a rising model animal genetically related to primates.</title>
        <authorList>
            <person name="Zhang G."/>
            <person name="Fan Y."/>
            <person name="Yao Y."/>
            <person name="Huang Z."/>
        </authorList>
    </citation>
    <scope>NUCLEOTIDE SEQUENCE [LARGE SCALE GENOMIC DNA]</scope>
</reference>
<keyword evidence="8" id="KW-1185">Reference proteome</keyword>
<protein>
    <recommendedName>
        <fullName evidence="6">FAM69 protein-kinase domain-containing protein</fullName>
    </recommendedName>
</protein>
<comment type="similarity">
    <text evidence="2">Belongs to the DIPK family.</text>
</comment>
<reference evidence="8" key="2">
    <citation type="journal article" date="2013" name="Nat. Commun.">
        <title>Genome of the Chinese tree shrew.</title>
        <authorList>
            <person name="Fan Y."/>
            <person name="Huang Z.Y."/>
            <person name="Cao C.C."/>
            <person name="Chen C.S."/>
            <person name="Chen Y.X."/>
            <person name="Fan D.D."/>
            <person name="He J."/>
            <person name="Hou H.L."/>
            <person name="Hu L."/>
            <person name="Hu X.T."/>
            <person name="Jiang X.T."/>
            <person name="Lai R."/>
            <person name="Lang Y.S."/>
            <person name="Liang B."/>
            <person name="Liao S.G."/>
            <person name="Mu D."/>
            <person name="Ma Y.Y."/>
            <person name="Niu Y.Y."/>
            <person name="Sun X.Q."/>
            <person name="Xia J.Q."/>
            <person name="Xiao J."/>
            <person name="Xiong Z.Q."/>
            <person name="Xu L."/>
            <person name="Yang L."/>
            <person name="Zhang Y."/>
            <person name="Zhao W."/>
            <person name="Zhao X.D."/>
            <person name="Zheng Y.T."/>
            <person name="Zhou J.M."/>
            <person name="Zhu Y.B."/>
            <person name="Zhang G.J."/>
            <person name="Wang J."/>
            <person name="Yao Y.G."/>
        </authorList>
    </citation>
    <scope>NUCLEOTIDE SEQUENCE [LARGE SCALE GENOMIC DNA]</scope>
</reference>
<dbReference type="GO" id="GO:0005576">
    <property type="term" value="C:extracellular region"/>
    <property type="evidence" value="ECO:0007669"/>
    <property type="project" value="UniProtKB-SubCell"/>
</dbReference>